<evidence type="ECO:0000256" key="2">
    <source>
        <dbReference type="ARBA" id="ARBA00022737"/>
    </source>
</evidence>
<dbReference type="PANTHER" id="PTHR22990:SF15">
    <property type="entry name" value="F-BOX ONLY PROTEIN 10"/>
    <property type="match status" value="1"/>
</dbReference>
<dbReference type="InterPro" id="IPR051550">
    <property type="entry name" value="SCF-Subunits/Alg-Epimerases"/>
</dbReference>
<evidence type="ECO:0000256" key="3">
    <source>
        <dbReference type="ARBA" id="ARBA00022786"/>
    </source>
</evidence>
<feature type="domain" description="Carbohydrate-binding/sugar hydrolysis" evidence="4">
    <location>
        <begin position="356"/>
        <end position="479"/>
    </location>
</feature>
<evidence type="ECO:0000313" key="5">
    <source>
        <dbReference type="EMBL" id="ABE52543.1"/>
    </source>
</evidence>
<dbReference type="InterPro" id="IPR007742">
    <property type="entry name" value="NosD_dom"/>
</dbReference>
<proteinExistence type="predicted"/>
<comment type="pathway">
    <text evidence="1">Protein modification; protein ubiquitination.</text>
</comment>
<dbReference type="KEGG" id="mbu:Mbur_1643"/>
<dbReference type="Gene3D" id="2.160.20.10">
    <property type="entry name" value="Single-stranded right-handed beta-helix, Pectin lyase-like"/>
    <property type="match status" value="3"/>
</dbReference>
<gene>
    <name evidence="5" type="ordered locus">Mbur_1643</name>
</gene>
<dbReference type="STRING" id="259564.Mbur_1643"/>
<dbReference type="NCBIfam" id="TIGR03804">
    <property type="entry name" value="para_beta_helix"/>
    <property type="match status" value="11"/>
</dbReference>
<evidence type="ECO:0000313" key="6">
    <source>
        <dbReference type="Proteomes" id="UP000001979"/>
    </source>
</evidence>
<dbReference type="InterPro" id="IPR039448">
    <property type="entry name" value="Beta_helix"/>
</dbReference>
<dbReference type="Pfam" id="PF05048">
    <property type="entry name" value="NosD"/>
    <property type="match status" value="1"/>
</dbReference>
<dbReference type="SMART" id="SM00710">
    <property type="entry name" value="PbH1"/>
    <property type="match status" value="18"/>
</dbReference>
<dbReference type="Pfam" id="PF07752">
    <property type="entry name" value="S-layer"/>
    <property type="match status" value="1"/>
</dbReference>
<dbReference type="SUPFAM" id="SSF51126">
    <property type="entry name" value="Pectin lyase-like"/>
    <property type="match status" value="3"/>
</dbReference>
<evidence type="ECO:0000256" key="1">
    <source>
        <dbReference type="ARBA" id="ARBA00004906"/>
    </source>
</evidence>
<dbReference type="EMBL" id="CP000300">
    <property type="protein sequence ID" value="ABE52543.1"/>
    <property type="molecule type" value="Genomic_DNA"/>
</dbReference>
<reference evidence="6" key="1">
    <citation type="journal article" date="2009" name="ISME J.">
        <title>The genome sequence of the psychrophilic archaeon, Methanococcoides burtonii: the role of genome evolution in cold adaptation.</title>
        <authorList>
            <person name="Allen M.A."/>
            <person name="Lauro F.M."/>
            <person name="Williams T.J."/>
            <person name="Burg D."/>
            <person name="Siddiqui K.S."/>
            <person name="De Francisci D."/>
            <person name="Chong K.W."/>
            <person name="Pilak O."/>
            <person name="Chew H.H."/>
            <person name="De Maere M.Z."/>
            <person name="Ting L."/>
            <person name="Katrib M."/>
            <person name="Ng C."/>
            <person name="Sowers K.R."/>
            <person name="Galperin M.Y."/>
            <person name="Anderson I.J."/>
            <person name="Ivanova N."/>
            <person name="Dalin E."/>
            <person name="Martinez M."/>
            <person name="Lapidus A."/>
            <person name="Hauser L."/>
            <person name="Land M."/>
            <person name="Thomas T."/>
            <person name="Cavicchioli R."/>
        </authorList>
    </citation>
    <scope>NUCLEOTIDE SEQUENCE [LARGE SCALE GENOMIC DNA]</scope>
    <source>
        <strain evidence="6">DSM 6242 / NBRC 107633 / OCM 468 / ACE-M</strain>
    </source>
</reference>
<dbReference type="InterPro" id="IPR006633">
    <property type="entry name" value="Carb-bd_sugar_hydrolysis-dom"/>
</dbReference>
<dbReference type="PANTHER" id="PTHR22990">
    <property type="entry name" value="F-BOX ONLY PROTEIN"/>
    <property type="match status" value="1"/>
</dbReference>
<dbReference type="InterPro" id="IPR006457">
    <property type="entry name" value="S_layer-rel_Mac"/>
</dbReference>
<keyword evidence="3" id="KW-0833">Ubl conjugation pathway</keyword>
<dbReference type="InterPro" id="IPR006626">
    <property type="entry name" value="PbH1"/>
</dbReference>
<dbReference type="InterPro" id="IPR022441">
    <property type="entry name" value="Para_beta_helix_rpt-2"/>
</dbReference>
<dbReference type="Gene3D" id="2.60.98.40">
    <property type="match status" value="1"/>
</dbReference>
<dbReference type="GeneID" id="3997276"/>
<dbReference type="Proteomes" id="UP000001979">
    <property type="component" value="Chromosome"/>
</dbReference>
<organism evidence="5 6">
    <name type="scientific">Methanococcoides burtonii (strain DSM 6242 / NBRC 107633 / OCM 468 / ACE-M)</name>
    <dbReference type="NCBI Taxonomy" id="259564"/>
    <lineage>
        <taxon>Archaea</taxon>
        <taxon>Methanobacteriati</taxon>
        <taxon>Methanobacteriota</taxon>
        <taxon>Stenosarchaea group</taxon>
        <taxon>Methanomicrobia</taxon>
        <taxon>Methanosarcinales</taxon>
        <taxon>Methanosarcinaceae</taxon>
        <taxon>Methanococcoides</taxon>
    </lineage>
</organism>
<dbReference type="OrthoDB" id="36243at2157"/>
<accession>Q12VI3</accession>
<dbReference type="RefSeq" id="WP_011499686.1">
    <property type="nucleotide sequence ID" value="NC_007955.1"/>
</dbReference>
<dbReference type="Pfam" id="PF13229">
    <property type="entry name" value="Beta_helix"/>
    <property type="match status" value="2"/>
</dbReference>
<keyword evidence="6" id="KW-1185">Reference proteome</keyword>
<name>Q12VI3_METBU</name>
<keyword evidence="2" id="KW-0677">Repeat</keyword>
<protein>
    <submittedName>
        <fullName evidence="5">Cell surface glycoprotein with copper-binding domain</fullName>
    </submittedName>
</protein>
<dbReference type="AlphaFoldDB" id="Q12VI3"/>
<dbReference type="SMART" id="SM00722">
    <property type="entry name" value="CASH"/>
    <property type="match status" value="2"/>
</dbReference>
<dbReference type="InterPro" id="IPR011050">
    <property type="entry name" value="Pectin_lyase_fold/virulence"/>
</dbReference>
<dbReference type="HOGENOM" id="CLU_270825_0_0_2"/>
<dbReference type="InterPro" id="IPR012334">
    <property type="entry name" value="Pectin_lyas_fold"/>
</dbReference>
<sequence>MVKNRALRVFAGVVVAILVLAVGSASAAAITVDDSGGADYLSIQAAINNASVGDVIEVQSGTYYENVVVNKTLSLVGIGMPLINASGSGTAMTITTDDCTIDGFNVTGSGTDWNGGDADSGIKIMSDDNTVLNCIAQSNNYGVYVFESENNTIENNSVYSNTEGIYLLYSHNNSLISNNLSSNTNRGAYISNSDNISVLSNVAQNNDYGINWYISGNSTVFNNSATSNNYGMYLSSSENCNLDNNTAYGNTNHGIYSDSSGNIFTNNTAYSNIYGLYTTGSSSTLANNIAYSNKYGFYTTGSSSTLTNNIAYSNRYGFYTTGSSSTLTNNTAYSNTNRGFTIHTRSTLIDNNAFNNGYGFWIESDYNILTNNTASDNANYGFYIYIGDYNKLTKNTANSNSNYGYYIIGNYNTLTKNNVSDNSGGIHLTSGGASRGSNLLIQNTIINNSNYGIYLSYSGINILMYNVVSNNTNTGIYISDSKYNTLTNNVVSNNTNNGIYLTSSSDSTLTNNIVSNNTNHGIYLSNSIDTKLLYNLIFNNTNTGVYLFNSGGGALANNTIDNSNDGIYIDQGTTSQSSIYNNTLLNISNHGAYDIKGLNSWHSNYYDDYNGIDSNNDGIGDSAYYIAGNDVGLRDETPLMQPHQIIIPDNDYNNENTYLGASFTVKAGTAILLYEGYSLVPLQFDVSGEKVWFELRMNGNRIDDEVLEIGSYFSYVGSQNQLILTGRLDSISQADNSMKMDSFYQFSQPLTNREILIGDTSDIPYPNPTITLPNPSSSLVSDIEGDSRLFTMNVNQVSDVTWILDGITLYTNTSVTTASYYNGSAQLGTHNLTVVAENTNRKTSQKNWTWTVTEPSAPSITLSSPSSASISDIEGDSRTFTTTVDQVVNVTWILDGNTIQTNTSIQTASYYNGSAKVGIHNLTIFAENVNGTDQNKWTWTVTEPPAPSITHSSPSSVSISDVEGDSRTFTTTVDQVANVTWILDGNTIQTNTSIQTASYYNNSAKTGTHNLTVFAENTNGTDQKKWTWIVAAPPAPSITLSLPSLVSDVEGDSRSFTATIDQVANVTWIFDGIILYTNTSVTTAAYYNTSAHEGVYNITIVAENANGASQNKWTWTVTDPNLYTMQLQKGWNLVSTPLTPDTPSVNTLFGSNSDVILPVYSWNTANKQYYDVSTIEISKGYWILALNDTQVTFAGTSYSE</sequence>
<evidence type="ECO:0000259" key="4">
    <source>
        <dbReference type="SMART" id="SM00722"/>
    </source>
</evidence>
<feature type="domain" description="Carbohydrate-binding/sugar hydrolysis" evidence="4">
    <location>
        <begin position="50"/>
        <end position="191"/>
    </location>
</feature>